<evidence type="ECO:0000256" key="3">
    <source>
        <dbReference type="ARBA" id="ARBA00022691"/>
    </source>
</evidence>
<dbReference type="Proteomes" id="UP000053558">
    <property type="component" value="Unassembled WGS sequence"/>
</dbReference>
<dbReference type="EMBL" id="JH711586">
    <property type="protein sequence ID" value="EIW76283.1"/>
    <property type="molecule type" value="Genomic_DNA"/>
</dbReference>
<dbReference type="RefSeq" id="XP_007773349.1">
    <property type="nucleotide sequence ID" value="XM_007775159.1"/>
</dbReference>
<keyword evidence="6" id="KW-1185">Reference proteome</keyword>
<proteinExistence type="inferred from homology"/>
<keyword evidence="3" id="KW-0949">S-adenosyl-L-methionine</keyword>
<dbReference type="GeneID" id="19208374"/>
<evidence type="ECO:0000313" key="5">
    <source>
        <dbReference type="EMBL" id="EIW76283.1"/>
    </source>
</evidence>
<evidence type="ECO:0000313" key="6">
    <source>
        <dbReference type="Proteomes" id="UP000053558"/>
    </source>
</evidence>
<protein>
    <recommendedName>
        <fullName evidence="7">Methyltransferase domain-containing protein</fullName>
    </recommendedName>
</protein>
<organism evidence="5 6">
    <name type="scientific">Coniophora puteana (strain RWD-64-598)</name>
    <name type="common">Brown rot fungus</name>
    <dbReference type="NCBI Taxonomy" id="741705"/>
    <lineage>
        <taxon>Eukaryota</taxon>
        <taxon>Fungi</taxon>
        <taxon>Dikarya</taxon>
        <taxon>Basidiomycota</taxon>
        <taxon>Agaricomycotina</taxon>
        <taxon>Agaricomycetes</taxon>
        <taxon>Agaricomycetidae</taxon>
        <taxon>Boletales</taxon>
        <taxon>Coniophorineae</taxon>
        <taxon>Coniophoraceae</taxon>
        <taxon>Coniophora</taxon>
    </lineage>
</organism>
<dbReference type="Gene3D" id="3.40.50.150">
    <property type="entry name" value="Vaccinia Virus protein VP39"/>
    <property type="match status" value="1"/>
</dbReference>
<evidence type="ECO:0008006" key="7">
    <source>
        <dbReference type="Google" id="ProtNLM"/>
    </source>
</evidence>
<comment type="caution">
    <text evidence="5">The sequence shown here is derived from an EMBL/GenBank/DDBJ whole genome shotgun (WGS) entry which is preliminary data.</text>
</comment>
<name>A0A5M3MB24_CONPW</name>
<dbReference type="GO" id="GO:0016740">
    <property type="term" value="F:transferase activity"/>
    <property type="evidence" value="ECO:0007669"/>
    <property type="project" value="UniProtKB-KW"/>
</dbReference>
<sequence>MQQIPPADDGYFALSPDEAAFFKAQTGIEDDEELKRHIIGVQRKAYEASELFAPYPCILLFTFLDFIMGKLPAYQQLVEIGREREDSIFLDIAACCEFGLDARRAIADGFPAQNVIISDLRPELLDFGHKFFRTTPATYPVHHLACDAFDPSTLEVVPPSYELNTSSPRPDLNSLTSLNPLHGRVSAIYAGMFFHLFNEAQQLHLARALAGLLSPVPGSLIFGVHNGAVEKGTKQFQGYGASLQMFCHSPESWRAMWAEVFAGKEEAVRVEAQLKTYKTRAGEFEALEWSVTRL</sequence>
<dbReference type="KEGG" id="cput:CONPUDRAFT_64653"/>
<reference evidence="6" key="1">
    <citation type="journal article" date="2012" name="Science">
        <title>The Paleozoic origin of enzymatic lignin decomposition reconstructed from 31 fungal genomes.</title>
        <authorList>
            <person name="Floudas D."/>
            <person name="Binder M."/>
            <person name="Riley R."/>
            <person name="Barry K."/>
            <person name="Blanchette R.A."/>
            <person name="Henrissat B."/>
            <person name="Martinez A.T."/>
            <person name="Otillar R."/>
            <person name="Spatafora J.W."/>
            <person name="Yadav J.S."/>
            <person name="Aerts A."/>
            <person name="Benoit I."/>
            <person name="Boyd A."/>
            <person name="Carlson A."/>
            <person name="Copeland A."/>
            <person name="Coutinho P.M."/>
            <person name="de Vries R.P."/>
            <person name="Ferreira P."/>
            <person name="Findley K."/>
            <person name="Foster B."/>
            <person name="Gaskell J."/>
            <person name="Glotzer D."/>
            <person name="Gorecki P."/>
            <person name="Heitman J."/>
            <person name="Hesse C."/>
            <person name="Hori C."/>
            <person name="Igarashi K."/>
            <person name="Jurgens J.A."/>
            <person name="Kallen N."/>
            <person name="Kersten P."/>
            <person name="Kohler A."/>
            <person name="Kuees U."/>
            <person name="Kumar T.K.A."/>
            <person name="Kuo A."/>
            <person name="LaButti K."/>
            <person name="Larrondo L.F."/>
            <person name="Lindquist E."/>
            <person name="Ling A."/>
            <person name="Lombard V."/>
            <person name="Lucas S."/>
            <person name="Lundell T."/>
            <person name="Martin R."/>
            <person name="McLaughlin D.J."/>
            <person name="Morgenstern I."/>
            <person name="Morin E."/>
            <person name="Murat C."/>
            <person name="Nagy L.G."/>
            <person name="Nolan M."/>
            <person name="Ohm R.A."/>
            <person name="Patyshakuliyeva A."/>
            <person name="Rokas A."/>
            <person name="Ruiz-Duenas F.J."/>
            <person name="Sabat G."/>
            <person name="Salamov A."/>
            <person name="Samejima M."/>
            <person name="Schmutz J."/>
            <person name="Slot J.C."/>
            <person name="St John F."/>
            <person name="Stenlid J."/>
            <person name="Sun H."/>
            <person name="Sun S."/>
            <person name="Syed K."/>
            <person name="Tsang A."/>
            <person name="Wiebenga A."/>
            <person name="Young D."/>
            <person name="Pisabarro A."/>
            <person name="Eastwood D.C."/>
            <person name="Martin F."/>
            <person name="Cullen D."/>
            <person name="Grigoriev I.V."/>
            <person name="Hibbett D.S."/>
        </authorList>
    </citation>
    <scope>NUCLEOTIDE SEQUENCE [LARGE SCALE GENOMIC DNA]</scope>
    <source>
        <strain evidence="6">RWD-64-598 SS2</strain>
    </source>
</reference>
<evidence type="ECO:0000256" key="2">
    <source>
        <dbReference type="ARBA" id="ARBA00022679"/>
    </source>
</evidence>
<accession>A0A5M3MB24</accession>
<dbReference type="OrthoDB" id="2094832at2759"/>
<evidence type="ECO:0000256" key="1">
    <source>
        <dbReference type="ARBA" id="ARBA00005179"/>
    </source>
</evidence>
<dbReference type="OMA" id="GRQIGTH"/>
<dbReference type="PANTHER" id="PTHR35897:SF1">
    <property type="entry name" value="METHYLTRANSFERASE AUSD"/>
    <property type="match status" value="1"/>
</dbReference>
<dbReference type="InterPro" id="IPR051654">
    <property type="entry name" value="Meroterpenoid_MTases"/>
</dbReference>
<comment type="similarity">
    <text evidence="4">Belongs to the class I-like SAM-binding methyltransferase superfamily.</text>
</comment>
<dbReference type="PANTHER" id="PTHR35897">
    <property type="entry name" value="METHYLTRANSFERASE AUSD"/>
    <property type="match status" value="1"/>
</dbReference>
<evidence type="ECO:0000256" key="4">
    <source>
        <dbReference type="ARBA" id="ARBA00038314"/>
    </source>
</evidence>
<gene>
    <name evidence="5" type="ORF">CONPUDRAFT_64653</name>
</gene>
<dbReference type="AlphaFoldDB" id="A0A5M3MB24"/>
<dbReference type="InterPro" id="IPR029063">
    <property type="entry name" value="SAM-dependent_MTases_sf"/>
</dbReference>
<comment type="pathway">
    <text evidence="1">Secondary metabolite biosynthesis.</text>
</comment>
<keyword evidence="2" id="KW-0808">Transferase</keyword>